<comment type="caution">
    <text evidence="2">The sequence shown here is derived from an EMBL/GenBank/DDBJ whole genome shotgun (WGS) entry which is preliminary data.</text>
</comment>
<evidence type="ECO:0000313" key="3">
    <source>
        <dbReference type="Proteomes" id="UP001597277"/>
    </source>
</evidence>
<dbReference type="SUPFAM" id="SSF54593">
    <property type="entry name" value="Glyoxalase/Bleomycin resistance protein/Dihydroxybiphenyl dioxygenase"/>
    <property type="match status" value="1"/>
</dbReference>
<evidence type="ECO:0000259" key="1">
    <source>
        <dbReference type="PROSITE" id="PS51819"/>
    </source>
</evidence>
<proteinExistence type="predicted"/>
<dbReference type="RefSeq" id="WP_388001949.1">
    <property type="nucleotide sequence ID" value="NZ_JBHUEE010000001.1"/>
</dbReference>
<dbReference type="PROSITE" id="PS51819">
    <property type="entry name" value="VOC"/>
    <property type="match status" value="1"/>
</dbReference>
<keyword evidence="3" id="KW-1185">Reference proteome</keyword>
<dbReference type="EMBL" id="JBHUEE010000001">
    <property type="protein sequence ID" value="MFD1716516.1"/>
    <property type="molecule type" value="Genomic_DNA"/>
</dbReference>
<accession>A0ABW4L3B2</accession>
<dbReference type="Gene3D" id="3.10.180.10">
    <property type="entry name" value="2,3-Dihydroxybiphenyl 1,2-Dioxygenase, domain 1"/>
    <property type="match status" value="1"/>
</dbReference>
<protein>
    <submittedName>
        <fullName evidence="2">VOC family protein</fullName>
    </submittedName>
</protein>
<dbReference type="InterPro" id="IPR029068">
    <property type="entry name" value="Glyas_Bleomycin-R_OHBP_Dase"/>
</dbReference>
<sequence>MHTVLDAADARGLAEFYRQLLGLRYRPGDEPPSAGEHDLDWLVLVDDHGTRRLAVQRVPELPRSTWPGTDVPAQAHVDFLVDSTAELVRHRDRARALGAEILLDRSTDPDEPLYVLADPAGHPFCLLAQPGT</sequence>
<dbReference type="PANTHER" id="PTHR35908">
    <property type="entry name" value="HYPOTHETICAL FUSION PROTEIN"/>
    <property type="match status" value="1"/>
</dbReference>
<dbReference type="InterPro" id="IPR041581">
    <property type="entry name" value="Glyoxalase_6"/>
</dbReference>
<dbReference type="InterPro" id="IPR037523">
    <property type="entry name" value="VOC_core"/>
</dbReference>
<dbReference type="Pfam" id="PF18029">
    <property type="entry name" value="Glyoxalase_6"/>
    <property type="match status" value="1"/>
</dbReference>
<organism evidence="2 3">
    <name type="scientific">Georgenia deserti</name>
    <dbReference type="NCBI Taxonomy" id="2093781"/>
    <lineage>
        <taxon>Bacteria</taxon>
        <taxon>Bacillati</taxon>
        <taxon>Actinomycetota</taxon>
        <taxon>Actinomycetes</taxon>
        <taxon>Micrococcales</taxon>
        <taxon>Bogoriellaceae</taxon>
        <taxon>Georgenia</taxon>
    </lineage>
</organism>
<feature type="domain" description="VOC" evidence="1">
    <location>
        <begin position="1"/>
        <end position="129"/>
    </location>
</feature>
<dbReference type="Proteomes" id="UP001597277">
    <property type="component" value="Unassembled WGS sequence"/>
</dbReference>
<name>A0ABW4L3B2_9MICO</name>
<dbReference type="CDD" id="cd06587">
    <property type="entry name" value="VOC"/>
    <property type="match status" value="1"/>
</dbReference>
<dbReference type="PANTHER" id="PTHR35908:SF1">
    <property type="entry name" value="CONSERVED PROTEIN"/>
    <property type="match status" value="1"/>
</dbReference>
<gene>
    <name evidence="2" type="ORF">ACFSE6_01615</name>
</gene>
<reference evidence="3" key="1">
    <citation type="journal article" date="2019" name="Int. J. Syst. Evol. Microbiol.">
        <title>The Global Catalogue of Microorganisms (GCM) 10K type strain sequencing project: providing services to taxonomists for standard genome sequencing and annotation.</title>
        <authorList>
            <consortium name="The Broad Institute Genomics Platform"/>
            <consortium name="The Broad Institute Genome Sequencing Center for Infectious Disease"/>
            <person name="Wu L."/>
            <person name="Ma J."/>
        </authorList>
    </citation>
    <scope>NUCLEOTIDE SEQUENCE [LARGE SCALE GENOMIC DNA]</scope>
    <source>
        <strain evidence="3">JCM 17130</strain>
    </source>
</reference>
<evidence type="ECO:0000313" key="2">
    <source>
        <dbReference type="EMBL" id="MFD1716516.1"/>
    </source>
</evidence>